<evidence type="ECO:0000313" key="4">
    <source>
        <dbReference type="EMBL" id="MBE9640443.1"/>
    </source>
</evidence>
<comment type="caution">
    <text evidence="4">The sequence shown here is derived from an EMBL/GenBank/DDBJ whole genome shotgun (WGS) entry which is preliminary data.</text>
</comment>
<evidence type="ECO:0000259" key="3">
    <source>
        <dbReference type="Pfam" id="PF10531"/>
    </source>
</evidence>
<protein>
    <submittedName>
        <fullName evidence="4">Polysaccharide export protein</fullName>
    </submittedName>
</protein>
<dbReference type="RefSeq" id="WP_194137713.1">
    <property type="nucleotide sequence ID" value="NZ_JADFFK010000033.1"/>
</dbReference>
<dbReference type="PANTHER" id="PTHR33619">
    <property type="entry name" value="POLYSACCHARIDE EXPORT PROTEIN GFCE-RELATED"/>
    <property type="match status" value="1"/>
</dbReference>
<dbReference type="PANTHER" id="PTHR33619:SF3">
    <property type="entry name" value="POLYSACCHARIDE EXPORT PROTEIN GFCE-RELATED"/>
    <property type="match status" value="1"/>
</dbReference>
<keyword evidence="5" id="KW-1185">Reference proteome</keyword>
<dbReference type="Gene3D" id="3.30.1950.10">
    <property type="entry name" value="wza like domain"/>
    <property type="match status" value="1"/>
</dbReference>
<evidence type="ECO:0000259" key="2">
    <source>
        <dbReference type="Pfam" id="PF02563"/>
    </source>
</evidence>
<reference evidence="4 5" key="1">
    <citation type="journal article" date="2021" name="Int. J. Syst. Evol. Microbiol.">
        <title>Salipiger mangrovisoli sp. nov., isolated from mangrove soil and the proposal for the reclassification of Paraphaeobacter pallidus as Salipiger pallidus comb. nov.</title>
        <authorList>
            <person name="Du J."/>
            <person name="Liu Y."/>
            <person name="Pei T."/>
            <person name="Deng M.R."/>
            <person name="Zhu H."/>
        </authorList>
    </citation>
    <scope>NUCLEOTIDE SEQUENCE [LARGE SCALE GENOMIC DNA]</scope>
    <source>
        <strain evidence="4 5">6D45A</strain>
    </source>
</reference>
<sequence length="198" mass="20847">MKLLAPFLAIAALVLTLLPGSAGAYDYRIRPGDLLRIEVVEDSSIDREVLVAPDGRISVPLAGVLRVGGGTVEQARSLITAGLADDFSTTPTVTVSLLSVPEVRGPAAAQPLKIYVIGEVNRPGVMEVEPETTLLQALAMAGGFTDFAAVKRVQLRRKGAAQIYMLNYQKVLDGEIGVGAAPIAAGDTIVVPARRLFE</sequence>
<dbReference type="InterPro" id="IPR049712">
    <property type="entry name" value="Poly_export"/>
</dbReference>
<dbReference type="Pfam" id="PF02563">
    <property type="entry name" value="Poly_export"/>
    <property type="match status" value="1"/>
</dbReference>
<organism evidence="4 5">
    <name type="scientific">Salipiger mangrovisoli</name>
    <dbReference type="NCBI Taxonomy" id="2865933"/>
    <lineage>
        <taxon>Bacteria</taxon>
        <taxon>Pseudomonadati</taxon>
        <taxon>Pseudomonadota</taxon>
        <taxon>Alphaproteobacteria</taxon>
        <taxon>Rhodobacterales</taxon>
        <taxon>Roseobacteraceae</taxon>
        <taxon>Salipiger</taxon>
    </lineage>
</organism>
<feature type="domain" description="Soluble ligand binding" evidence="3">
    <location>
        <begin position="113"/>
        <end position="163"/>
    </location>
</feature>
<accession>A0ABR9XAA2</accession>
<keyword evidence="1" id="KW-0732">Signal</keyword>
<dbReference type="InterPro" id="IPR003715">
    <property type="entry name" value="Poly_export_N"/>
</dbReference>
<feature type="domain" description="Polysaccharide export protein N-terminal" evidence="2">
    <location>
        <begin position="24"/>
        <end position="97"/>
    </location>
</feature>
<gene>
    <name evidence="4" type="ORF">IQ782_26670</name>
</gene>
<dbReference type="Proteomes" id="UP000607796">
    <property type="component" value="Unassembled WGS sequence"/>
</dbReference>
<proteinExistence type="predicted"/>
<name>A0ABR9XAA2_9RHOB</name>
<dbReference type="Gene3D" id="3.10.560.10">
    <property type="entry name" value="Outer membrane lipoprotein wza domain like"/>
    <property type="match status" value="1"/>
</dbReference>
<dbReference type="InterPro" id="IPR019554">
    <property type="entry name" value="Soluble_ligand-bd"/>
</dbReference>
<evidence type="ECO:0000313" key="5">
    <source>
        <dbReference type="Proteomes" id="UP000607796"/>
    </source>
</evidence>
<dbReference type="Pfam" id="PF10531">
    <property type="entry name" value="SLBB"/>
    <property type="match status" value="1"/>
</dbReference>
<dbReference type="EMBL" id="JADFFK010000033">
    <property type="protein sequence ID" value="MBE9640443.1"/>
    <property type="molecule type" value="Genomic_DNA"/>
</dbReference>
<evidence type="ECO:0000256" key="1">
    <source>
        <dbReference type="ARBA" id="ARBA00022729"/>
    </source>
</evidence>